<organism evidence="1 2">
    <name type="scientific">Phaseolus coccineus</name>
    <name type="common">Scarlet runner bean</name>
    <name type="synonym">Phaseolus multiflorus</name>
    <dbReference type="NCBI Taxonomy" id="3886"/>
    <lineage>
        <taxon>Eukaryota</taxon>
        <taxon>Viridiplantae</taxon>
        <taxon>Streptophyta</taxon>
        <taxon>Embryophyta</taxon>
        <taxon>Tracheophyta</taxon>
        <taxon>Spermatophyta</taxon>
        <taxon>Magnoliopsida</taxon>
        <taxon>eudicotyledons</taxon>
        <taxon>Gunneridae</taxon>
        <taxon>Pentapetalae</taxon>
        <taxon>rosids</taxon>
        <taxon>fabids</taxon>
        <taxon>Fabales</taxon>
        <taxon>Fabaceae</taxon>
        <taxon>Papilionoideae</taxon>
        <taxon>50 kb inversion clade</taxon>
        <taxon>NPAAA clade</taxon>
        <taxon>indigoferoid/millettioid clade</taxon>
        <taxon>Phaseoleae</taxon>
        <taxon>Phaseolus</taxon>
    </lineage>
</organism>
<reference evidence="1 2" key="1">
    <citation type="submission" date="2024-01" db="EMBL/GenBank/DDBJ databases">
        <title>The genomes of 5 underutilized Papilionoideae crops provide insights into root nodulation and disease resistanc.</title>
        <authorList>
            <person name="Jiang F."/>
        </authorList>
    </citation>
    <scope>NUCLEOTIDE SEQUENCE [LARGE SCALE GENOMIC DNA]</scope>
    <source>
        <strain evidence="1">JINMINGXINNONG_FW02</strain>
        <tissue evidence="1">Leaves</tissue>
    </source>
</reference>
<proteinExistence type="predicted"/>
<protein>
    <submittedName>
        <fullName evidence="1">Uncharacterized protein</fullName>
    </submittedName>
</protein>
<accession>A0AAN9NNY3</accession>
<dbReference type="AlphaFoldDB" id="A0AAN9NNY3"/>
<dbReference type="Proteomes" id="UP001374584">
    <property type="component" value="Unassembled WGS sequence"/>
</dbReference>
<keyword evidence="2" id="KW-1185">Reference proteome</keyword>
<comment type="caution">
    <text evidence="1">The sequence shown here is derived from an EMBL/GenBank/DDBJ whole genome shotgun (WGS) entry which is preliminary data.</text>
</comment>
<evidence type="ECO:0000313" key="2">
    <source>
        <dbReference type="Proteomes" id="UP001374584"/>
    </source>
</evidence>
<name>A0AAN9NNY3_PHACN</name>
<gene>
    <name evidence="1" type="ORF">VNO80_07715</name>
</gene>
<sequence>MLCKSLQNSGGFGGTTPCNYGAQLESVTVGFGFDSAGAKLLSFSVEPVLQYGPCMKKEGIDTFPSKEILYCFCEIHSVGKLGGNLNNRSRKIITMRSFV</sequence>
<evidence type="ECO:0000313" key="1">
    <source>
        <dbReference type="EMBL" id="KAK7374287.1"/>
    </source>
</evidence>
<dbReference type="EMBL" id="JAYMYR010000003">
    <property type="protein sequence ID" value="KAK7374287.1"/>
    <property type="molecule type" value="Genomic_DNA"/>
</dbReference>